<comment type="caution">
    <text evidence="1">The sequence shown here is derived from an EMBL/GenBank/DDBJ whole genome shotgun (WGS) entry which is preliminary data.</text>
</comment>
<dbReference type="Proteomes" id="UP001331761">
    <property type="component" value="Unassembled WGS sequence"/>
</dbReference>
<evidence type="ECO:0000313" key="2">
    <source>
        <dbReference type="Proteomes" id="UP001331761"/>
    </source>
</evidence>
<reference evidence="1 2" key="1">
    <citation type="submission" date="2019-10" db="EMBL/GenBank/DDBJ databases">
        <title>Assembly and Annotation for the nematode Trichostrongylus colubriformis.</title>
        <authorList>
            <person name="Martin J."/>
        </authorList>
    </citation>
    <scope>NUCLEOTIDE SEQUENCE [LARGE SCALE GENOMIC DNA]</scope>
    <source>
        <strain evidence="1">G859</strain>
        <tissue evidence="1">Whole worm</tissue>
    </source>
</reference>
<accession>A0AAN8FUL6</accession>
<gene>
    <name evidence="1" type="ORF">GCK32_002553</name>
</gene>
<dbReference type="EMBL" id="WIXE01010920">
    <property type="protein sequence ID" value="KAK5977185.1"/>
    <property type="molecule type" value="Genomic_DNA"/>
</dbReference>
<organism evidence="1 2">
    <name type="scientific">Trichostrongylus colubriformis</name>
    <name type="common">Black scour worm</name>
    <dbReference type="NCBI Taxonomy" id="6319"/>
    <lineage>
        <taxon>Eukaryota</taxon>
        <taxon>Metazoa</taxon>
        <taxon>Ecdysozoa</taxon>
        <taxon>Nematoda</taxon>
        <taxon>Chromadorea</taxon>
        <taxon>Rhabditida</taxon>
        <taxon>Rhabditina</taxon>
        <taxon>Rhabditomorpha</taxon>
        <taxon>Strongyloidea</taxon>
        <taxon>Trichostrongylidae</taxon>
        <taxon>Trichostrongylus</taxon>
    </lineage>
</organism>
<keyword evidence="2" id="KW-1185">Reference proteome</keyword>
<dbReference type="AlphaFoldDB" id="A0AAN8FUL6"/>
<sequence>MAEVFVGGVWVPSAIAQHFKGDEEHAPFSYTRPNLKFQSREVKLDIKTFQPHREQIIVEERKPVLMNVAVSKVKSEDSHIRNPWKTYSVANPTRPSALFFPVCVFAYYVENRFVIQFC</sequence>
<name>A0AAN8FUL6_TRICO</name>
<proteinExistence type="predicted"/>
<evidence type="ECO:0000313" key="1">
    <source>
        <dbReference type="EMBL" id="KAK5977185.1"/>
    </source>
</evidence>
<protein>
    <submittedName>
        <fullName evidence="1">Uncharacterized protein</fullName>
    </submittedName>
</protein>